<dbReference type="SUPFAM" id="SSF56176">
    <property type="entry name" value="FAD-binding/transporter-associated domain-like"/>
    <property type="match status" value="1"/>
</dbReference>
<gene>
    <name evidence="4" type="ORF">V6R90_00095</name>
</gene>
<dbReference type="RefSeq" id="WP_349803362.1">
    <property type="nucleotide sequence ID" value="NZ_JBEGDP010000001.1"/>
</dbReference>
<sequence length="425" mass="42761">MSAPTLDTTAREALASACAEVAAPDGHDGHDDVDGVRPGLVARPTDVAQVAEVMRVATAHDLVVVPRGRGTKLTWGAPPTRADVLLDLAGLDAVLDHQAGDLIVAAQAGARLGAVQEVAGSADQRLALDETVPGTSIGGLLATNTSGPGRVAVGSARDLLIGVTVVRADGVVAKAGGRVVKNVAGYDLGKLLIGSLGTLAVVVDATFRLHPRPAARTWVSAPAATPAEAQRLTQAVLHAQAVPGAIEVEWPRDAQGTGGVVSVLLEGRKDGVAARAATVRGLLGAAASESTDAPAAGAAYPWDTAARGDERSLALKCTFALSGLADVLGAAERAGARVRGSAGAGVVYAALPPGTGAEEARAAVEGLRRATTARGGSTVVVDAPAHLKAGLDVWGPVPALDLMRRVKDQLDPDHRLAPGRFVGGI</sequence>
<keyword evidence="1" id="KW-0285">Flavoprotein</keyword>
<keyword evidence="2" id="KW-0274">FAD</keyword>
<dbReference type="InterPro" id="IPR006094">
    <property type="entry name" value="Oxid_FAD_bind_N"/>
</dbReference>
<evidence type="ECO:0000256" key="2">
    <source>
        <dbReference type="ARBA" id="ARBA00022827"/>
    </source>
</evidence>
<evidence type="ECO:0000313" key="5">
    <source>
        <dbReference type="Proteomes" id="UP001482520"/>
    </source>
</evidence>
<dbReference type="InterPro" id="IPR016166">
    <property type="entry name" value="FAD-bd_PCMH"/>
</dbReference>
<proteinExistence type="predicted"/>
<evidence type="ECO:0000256" key="1">
    <source>
        <dbReference type="ARBA" id="ARBA00022630"/>
    </source>
</evidence>
<comment type="caution">
    <text evidence="4">The sequence shown here is derived from an EMBL/GenBank/DDBJ whole genome shotgun (WGS) entry which is preliminary data.</text>
</comment>
<protein>
    <submittedName>
        <fullName evidence="4">FAD-binding oxidoreductase</fullName>
    </submittedName>
</protein>
<dbReference type="SUPFAM" id="SSF55103">
    <property type="entry name" value="FAD-linked oxidases, C-terminal domain"/>
    <property type="match status" value="1"/>
</dbReference>
<accession>A0ABV1NT36</accession>
<dbReference type="InterPro" id="IPR016169">
    <property type="entry name" value="FAD-bd_PCMH_sub2"/>
</dbReference>
<organism evidence="4 5">
    <name type="scientific">Nocardioides kribbensis</name>
    <dbReference type="NCBI Taxonomy" id="305517"/>
    <lineage>
        <taxon>Bacteria</taxon>
        <taxon>Bacillati</taxon>
        <taxon>Actinomycetota</taxon>
        <taxon>Actinomycetes</taxon>
        <taxon>Propionibacteriales</taxon>
        <taxon>Nocardioidaceae</taxon>
        <taxon>Nocardioides</taxon>
    </lineage>
</organism>
<dbReference type="PROSITE" id="PS51387">
    <property type="entry name" value="FAD_PCMH"/>
    <property type="match status" value="1"/>
</dbReference>
<dbReference type="InterPro" id="IPR016164">
    <property type="entry name" value="FAD-linked_Oxase-like_C"/>
</dbReference>
<evidence type="ECO:0000259" key="3">
    <source>
        <dbReference type="PROSITE" id="PS51387"/>
    </source>
</evidence>
<dbReference type="EMBL" id="JBEGDP010000001">
    <property type="protein sequence ID" value="MEQ7845657.1"/>
    <property type="molecule type" value="Genomic_DNA"/>
</dbReference>
<feature type="domain" description="FAD-binding PCMH-type" evidence="3">
    <location>
        <begin position="33"/>
        <end position="212"/>
    </location>
</feature>
<dbReference type="InterPro" id="IPR036318">
    <property type="entry name" value="FAD-bd_PCMH-like_sf"/>
</dbReference>
<dbReference type="Gene3D" id="3.30.465.10">
    <property type="match status" value="1"/>
</dbReference>
<dbReference type="Proteomes" id="UP001482520">
    <property type="component" value="Unassembled WGS sequence"/>
</dbReference>
<dbReference type="PANTHER" id="PTHR11748:SF103">
    <property type="entry name" value="GLYCOLATE OXIDASE SUBUNIT GLCE"/>
    <property type="match status" value="1"/>
</dbReference>
<dbReference type="Pfam" id="PF01565">
    <property type="entry name" value="FAD_binding_4"/>
    <property type="match status" value="1"/>
</dbReference>
<keyword evidence="5" id="KW-1185">Reference proteome</keyword>
<reference evidence="4 5" key="1">
    <citation type="submission" date="2024-02" db="EMBL/GenBank/DDBJ databases">
        <title>Full genome sequence of Nocardioides kribbensis.</title>
        <authorList>
            <person name="Poletto B.L."/>
            <person name="Silva G."/>
            <person name="Galante D."/>
            <person name="Campos K.R."/>
            <person name="Santos M.B.N."/>
            <person name="Sacchi C.T."/>
        </authorList>
    </citation>
    <scope>NUCLEOTIDE SEQUENCE [LARGE SCALE GENOMIC DNA]</scope>
    <source>
        <strain evidence="4 5">O4R</strain>
    </source>
</reference>
<name>A0ABV1NT36_9ACTN</name>
<evidence type="ECO:0000313" key="4">
    <source>
        <dbReference type="EMBL" id="MEQ7845657.1"/>
    </source>
</evidence>
<dbReference type="PANTHER" id="PTHR11748">
    <property type="entry name" value="D-LACTATE DEHYDROGENASE"/>
    <property type="match status" value="1"/>
</dbReference>